<reference evidence="2" key="1">
    <citation type="journal article" date="2015" name="Nature">
        <title>Complex archaea that bridge the gap between prokaryotes and eukaryotes.</title>
        <authorList>
            <person name="Spang A."/>
            <person name="Saw J.H."/>
            <person name="Jorgensen S.L."/>
            <person name="Zaremba-Niedzwiedzka K."/>
            <person name="Martijn J."/>
            <person name="Lind A.E."/>
            <person name="van Eijk R."/>
            <person name="Schleper C."/>
            <person name="Guy L."/>
            <person name="Ettema T.J."/>
        </authorList>
    </citation>
    <scope>NUCLEOTIDE SEQUENCE</scope>
</reference>
<dbReference type="Gene3D" id="3.30.365.10">
    <property type="entry name" value="Aldehyde oxidase/xanthine dehydrogenase, molybdopterin binding domain"/>
    <property type="match status" value="1"/>
</dbReference>
<dbReference type="PANTHER" id="PTHR47495">
    <property type="entry name" value="ALDEHYDE DEHYDROGENASE"/>
    <property type="match status" value="1"/>
</dbReference>
<dbReference type="EMBL" id="LAZR01043601">
    <property type="protein sequence ID" value="KKL06692.1"/>
    <property type="molecule type" value="Genomic_DNA"/>
</dbReference>
<dbReference type="InterPro" id="IPR037165">
    <property type="entry name" value="AldOxase/xan_DH_Mopterin-bd_sf"/>
</dbReference>
<name>A0A0F9AYX1_9ZZZZ</name>
<protein>
    <recommendedName>
        <fullName evidence="1">Aldehyde oxidase/xanthine dehydrogenase second molybdopterin binding domain-containing protein</fullName>
    </recommendedName>
</protein>
<dbReference type="PANTHER" id="PTHR47495:SF2">
    <property type="entry name" value="ALDEHYDE DEHYDROGENASE"/>
    <property type="match status" value="1"/>
</dbReference>
<gene>
    <name evidence="2" type="ORF">LCGC14_2593490</name>
</gene>
<dbReference type="AlphaFoldDB" id="A0A0F9AYX1"/>
<proteinExistence type="predicted"/>
<evidence type="ECO:0000313" key="2">
    <source>
        <dbReference type="EMBL" id="KKL06692.1"/>
    </source>
</evidence>
<dbReference type="InterPro" id="IPR052516">
    <property type="entry name" value="N-heterocyclic_Hydroxylase"/>
</dbReference>
<organism evidence="2">
    <name type="scientific">marine sediment metagenome</name>
    <dbReference type="NCBI Taxonomy" id="412755"/>
    <lineage>
        <taxon>unclassified sequences</taxon>
        <taxon>metagenomes</taxon>
        <taxon>ecological metagenomes</taxon>
    </lineage>
</organism>
<dbReference type="GO" id="GO:0016491">
    <property type="term" value="F:oxidoreductase activity"/>
    <property type="evidence" value="ECO:0007669"/>
    <property type="project" value="InterPro"/>
</dbReference>
<sequence>MAIEGQLEGSISQGIGFALTEQVIWEKGVVKNPKLTAYNLPTTMDVSKVTSILIETDDPEGPFGAKGIGEAGLIPTAAAIANAIYDAVGVRIRELPITADKILDAFEEKTGNKKI</sequence>
<dbReference type="SUPFAM" id="SSF56003">
    <property type="entry name" value="Molybdenum cofactor-binding domain"/>
    <property type="match status" value="1"/>
</dbReference>
<feature type="domain" description="Aldehyde oxidase/xanthine dehydrogenase second molybdopterin binding" evidence="1">
    <location>
        <begin position="2"/>
        <end position="46"/>
    </location>
</feature>
<dbReference type="Pfam" id="PF20256">
    <property type="entry name" value="MoCoBD_2"/>
    <property type="match status" value="1"/>
</dbReference>
<comment type="caution">
    <text evidence="2">The sequence shown here is derived from an EMBL/GenBank/DDBJ whole genome shotgun (WGS) entry which is preliminary data.</text>
</comment>
<dbReference type="InterPro" id="IPR046867">
    <property type="entry name" value="AldOxase/xan_DH_MoCoBD2"/>
</dbReference>
<evidence type="ECO:0000259" key="1">
    <source>
        <dbReference type="Pfam" id="PF20256"/>
    </source>
</evidence>
<accession>A0A0F9AYX1</accession>